<dbReference type="EMBL" id="LAZR01009742">
    <property type="protein sequence ID" value="KKM70834.1"/>
    <property type="molecule type" value="Genomic_DNA"/>
</dbReference>
<dbReference type="AlphaFoldDB" id="A0A0F9JM08"/>
<sequence length="57" mass="6318">MSRVTCCGCSLLCDDIIVKSDGLYIDEVIGACLKGKERFDQITSKNRLLNPLIRENG</sequence>
<name>A0A0F9JM08_9ZZZZ</name>
<accession>A0A0F9JM08</accession>
<gene>
    <name evidence="1" type="ORF">LCGC14_1436780</name>
</gene>
<feature type="non-terminal residue" evidence="1">
    <location>
        <position position="57"/>
    </location>
</feature>
<protein>
    <recommendedName>
        <fullName evidence="2">4Fe-4S Mo/W bis-MGD-type domain-containing protein</fullName>
    </recommendedName>
</protein>
<proteinExistence type="predicted"/>
<evidence type="ECO:0000313" key="1">
    <source>
        <dbReference type="EMBL" id="KKM70834.1"/>
    </source>
</evidence>
<organism evidence="1">
    <name type="scientific">marine sediment metagenome</name>
    <dbReference type="NCBI Taxonomy" id="412755"/>
    <lineage>
        <taxon>unclassified sequences</taxon>
        <taxon>metagenomes</taxon>
        <taxon>ecological metagenomes</taxon>
    </lineage>
</organism>
<comment type="caution">
    <text evidence="1">The sequence shown here is derived from an EMBL/GenBank/DDBJ whole genome shotgun (WGS) entry which is preliminary data.</text>
</comment>
<evidence type="ECO:0008006" key="2">
    <source>
        <dbReference type="Google" id="ProtNLM"/>
    </source>
</evidence>
<reference evidence="1" key="1">
    <citation type="journal article" date="2015" name="Nature">
        <title>Complex archaea that bridge the gap between prokaryotes and eukaryotes.</title>
        <authorList>
            <person name="Spang A."/>
            <person name="Saw J.H."/>
            <person name="Jorgensen S.L."/>
            <person name="Zaremba-Niedzwiedzka K."/>
            <person name="Martijn J."/>
            <person name="Lind A.E."/>
            <person name="van Eijk R."/>
            <person name="Schleper C."/>
            <person name="Guy L."/>
            <person name="Ettema T.J."/>
        </authorList>
    </citation>
    <scope>NUCLEOTIDE SEQUENCE</scope>
</reference>
<dbReference type="SUPFAM" id="SSF53706">
    <property type="entry name" value="Formate dehydrogenase/DMSO reductase, domains 1-3"/>
    <property type="match status" value="1"/>
</dbReference>